<accession>A0A7S4EXF0</accession>
<dbReference type="InterPro" id="IPR022111">
    <property type="entry name" value="Rhodanese_C"/>
</dbReference>
<feature type="domain" description="Rhodanese" evidence="2">
    <location>
        <begin position="5"/>
        <end position="102"/>
    </location>
</feature>
<dbReference type="SUPFAM" id="SSF52821">
    <property type="entry name" value="Rhodanese/Cell cycle control phosphatase"/>
    <property type="match status" value="1"/>
</dbReference>
<dbReference type="SMART" id="SM00450">
    <property type="entry name" value="RHOD"/>
    <property type="match status" value="1"/>
</dbReference>
<evidence type="ECO:0000256" key="1">
    <source>
        <dbReference type="SAM" id="MobiDB-lite"/>
    </source>
</evidence>
<name>A0A7S4EXF0_CHRCT</name>
<dbReference type="InterPro" id="IPR036873">
    <property type="entry name" value="Rhodanese-like_dom_sf"/>
</dbReference>
<gene>
    <name evidence="3" type="ORF">PCAR00345_LOCUS11303</name>
</gene>
<dbReference type="AlphaFoldDB" id="A0A7S4EXF0"/>
<dbReference type="Gene3D" id="3.40.250.10">
    <property type="entry name" value="Rhodanese-like domain"/>
    <property type="match status" value="1"/>
</dbReference>
<dbReference type="PANTHER" id="PTHR43268:SF3">
    <property type="entry name" value="RHODANESE-LIKE DOMAIN-CONTAINING PROTEIN 7-RELATED"/>
    <property type="match status" value="1"/>
</dbReference>
<evidence type="ECO:0000313" key="3">
    <source>
        <dbReference type="EMBL" id="CAE0758709.1"/>
    </source>
</evidence>
<dbReference type="Pfam" id="PF00581">
    <property type="entry name" value="Rhodanese"/>
    <property type="match status" value="1"/>
</dbReference>
<feature type="region of interest" description="Disordered" evidence="1">
    <location>
        <begin position="104"/>
        <end position="151"/>
    </location>
</feature>
<dbReference type="InterPro" id="IPR001763">
    <property type="entry name" value="Rhodanese-like_dom"/>
</dbReference>
<dbReference type="PROSITE" id="PS50206">
    <property type="entry name" value="RHODANESE_3"/>
    <property type="match status" value="1"/>
</dbReference>
<proteinExistence type="predicted"/>
<dbReference type="InterPro" id="IPR020936">
    <property type="entry name" value="TrhO"/>
</dbReference>
<organism evidence="3">
    <name type="scientific">Chrysotila carterae</name>
    <name type="common">Marine alga</name>
    <name type="synonym">Syracosphaera carterae</name>
    <dbReference type="NCBI Taxonomy" id="13221"/>
    <lineage>
        <taxon>Eukaryota</taxon>
        <taxon>Haptista</taxon>
        <taxon>Haptophyta</taxon>
        <taxon>Prymnesiophyceae</taxon>
        <taxon>Isochrysidales</taxon>
        <taxon>Isochrysidaceae</taxon>
        <taxon>Chrysotila</taxon>
    </lineage>
</organism>
<reference evidence="3" key="1">
    <citation type="submission" date="2021-01" db="EMBL/GenBank/DDBJ databases">
        <authorList>
            <person name="Corre E."/>
            <person name="Pelletier E."/>
            <person name="Niang G."/>
            <person name="Scheremetjew M."/>
            <person name="Finn R."/>
            <person name="Kale V."/>
            <person name="Holt S."/>
            <person name="Cochrane G."/>
            <person name="Meng A."/>
            <person name="Brown T."/>
            <person name="Cohen L."/>
        </authorList>
    </citation>
    <scope>NUCLEOTIDE SEQUENCE</scope>
    <source>
        <strain evidence="3">CCMP645</strain>
    </source>
</reference>
<dbReference type="EMBL" id="HBIZ01018103">
    <property type="protein sequence ID" value="CAE0758709.1"/>
    <property type="molecule type" value="Transcribed_RNA"/>
</dbReference>
<sequence>MLADNTKPKVILDVRNGYEWDLGRFEGAERPSLDHFTETDEAAYKLPTDEHDKEETPVMMYCTGGIRCEIFSAKLKASGFKHVYKLQGGVQHYGNTFAAKQKAQAPAGATAKESVRDGAGAGDHGGTTAAPVSSDAKKEEQEQAAASAAAALKSSSKDAQGSVSPFWKGSLFVFDRRNKMDMGSDEVVGTCLHCGGATDAIFNCGNVDCNKMHLVCHNCLPQSQGYCSQECSVAPRRRPLPLADLLAEGQVTAEVVASLTQGPPPGMRDPNKLSTTKPHCIPRKDFNADIHGFQ</sequence>
<evidence type="ECO:0000259" key="2">
    <source>
        <dbReference type="PROSITE" id="PS50206"/>
    </source>
</evidence>
<dbReference type="PANTHER" id="PTHR43268">
    <property type="entry name" value="THIOSULFATE SULFURTRANSFERASE/RHODANESE-LIKE DOMAIN-CONTAINING PROTEIN 2"/>
    <property type="match status" value="1"/>
</dbReference>
<protein>
    <recommendedName>
        <fullName evidence="2">Rhodanese domain-containing protein</fullName>
    </recommendedName>
</protein>
<dbReference type="Pfam" id="PF12368">
    <property type="entry name" value="Rhodanese_C"/>
    <property type="match status" value="1"/>
</dbReference>